<comment type="caution">
    <text evidence="1">The sequence shown here is derived from an EMBL/GenBank/DDBJ whole genome shotgun (WGS) entry which is preliminary data.</text>
</comment>
<dbReference type="Proteomes" id="UP000823405">
    <property type="component" value="Unassembled WGS sequence"/>
</dbReference>
<dbReference type="OrthoDB" id="2405020at2759"/>
<gene>
    <name evidence="1" type="ORF">BGZ97_006711</name>
</gene>
<protein>
    <recommendedName>
        <fullName evidence="3">F-box domain-containing protein</fullName>
    </recommendedName>
</protein>
<reference evidence="1" key="1">
    <citation type="journal article" date="2020" name="Fungal Divers.">
        <title>Resolving the Mortierellaceae phylogeny through synthesis of multi-gene phylogenetics and phylogenomics.</title>
        <authorList>
            <person name="Vandepol N."/>
            <person name="Liber J."/>
            <person name="Desiro A."/>
            <person name="Na H."/>
            <person name="Kennedy M."/>
            <person name="Barry K."/>
            <person name="Grigoriev I.V."/>
            <person name="Miller A.N."/>
            <person name="O'Donnell K."/>
            <person name="Stajich J.E."/>
            <person name="Bonito G."/>
        </authorList>
    </citation>
    <scope>NUCLEOTIDE SEQUENCE</scope>
    <source>
        <strain evidence="1">NVP60</strain>
    </source>
</reference>
<organism evidence="1 2">
    <name type="scientific">Linnemannia gamsii</name>
    <dbReference type="NCBI Taxonomy" id="64522"/>
    <lineage>
        <taxon>Eukaryota</taxon>
        <taxon>Fungi</taxon>
        <taxon>Fungi incertae sedis</taxon>
        <taxon>Mucoromycota</taxon>
        <taxon>Mortierellomycotina</taxon>
        <taxon>Mortierellomycetes</taxon>
        <taxon>Mortierellales</taxon>
        <taxon>Mortierellaceae</taxon>
        <taxon>Linnemannia</taxon>
    </lineage>
</organism>
<keyword evidence="2" id="KW-1185">Reference proteome</keyword>
<dbReference type="Gene3D" id="3.80.10.10">
    <property type="entry name" value="Ribonuclease Inhibitor"/>
    <property type="match status" value="1"/>
</dbReference>
<evidence type="ECO:0008006" key="3">
    <source>
        <dbReference type="Google" id="ProtNLM"/>
    </source>
</evidence>
<dbReference type="EMBL" id="JAAAIN010002985">
    <property type="protein sequence ID" value="KAG0288638.1"/>
    <property type="molecule type" value="Genomic_DNA"/>
</dbReference>
<sequence length="569" mass="63931">MSLPPPPPPSLAAKSFFSIPELVELVCSFLTSNQIFMLALTNKSLYKIAAPSLWRNVDLDADNCVEMLYRPEGRTLLSTVAGCIEFNKIRSLKAGFAFMSYYLHGVRQHLDEDCTSQQDIPPSEWIPAHQVTAPLPLIKKLNRLDVSLLHQWFSGTFFAGLNNAPPLAPRLLAFMNLNAKHLTSVTLQHFSIANLIDIRRLCSTIRSMSFLAHLAIDHLANGNDLPPFSVIKALFFSCPTSLVSFSMMATVRNDKGLENEEYFRTPQERSGPFTNLKYLKLPQHNTGYVFKQLNLILNQCPALEEWVNIPSSLNRPGEPMQPGGGRLTCPPTLLDLSTHPVRNCKGEAVAVIMDSIKKNKLKSLDFHLFEDTPPIKSDQHAPFFRSLLMHANSLVSISLVDINWIHSKSIKSVLTTCTALRTLVFASSNTMLSFITLEDATTSPWACTGLKELRLIINLSRGCDNEYSLLNKFYTQIGTLENLEVLDLMSACRNRNVSKSYTETTMTCMLALHNDATKRQGFLQSLAKLKEMSSMVGEAEVSWILENWPRLETIEFISEMERRLGPKYP</sequence>
<evidence type="ECO:0000313" key="2">
    <source>
        <dbReference type="Proteomes" id="UP000823405"/>
    </source>
</evidence>
<evidence type="ECO:0000313" key="1">
    <source>
        <dbReference type="EMBL" id="KAG0288638.1"/>
    </source>
</evidence>
<dbReference type="AlphaFoldDB" id="A0A9P6QNQ4"/>
<dbReference type="SUPFAM" id="SSF52047">
    <property type="entry name" value="RNI-like"/>
    <property type="match status" value="1"/>
</dbReference>
<accession>A0A9P6QNQ4</accession>
<dbReference type="InterPro" id="IPR032675">
    <property type="entry name" value="LRR_dom_sf"/>
</dbReference>
<proteinExistence type="predicted"/>
<feature type="non-terminal residue" evidence="1">
    <location>
        <position position="569"/>
    </location>
</feature>
<name>A0A9P6QNQ4_9FUNG</name>